<dbReference type="STRING" id="395961.Cyan7425_2823"/>
<name>B8HKH8_CYAP4</name>
<sequence>MGDSPYPNPEWRYWWGTVDLVVAGYGGDPEQFRTQLQTLLSRTGSPTKRSWEQQGNWIFAACKTYDPSRLNKIDSCLMGLEGFCLRIKLKSTIAWTLVAFSNGQELLTYHHDFSLLHPRQLEPAYIATLSKAYEGQFEAYLEDYELNLPSELQAQWRSLPFREAHLHCMSWYQQSCREAADRLYSLFQQQGVNCDRQELVNILTGQLCTPKELEWYVGNLPRFLTAIGLSEVFWDWQKELMEMNAKEEDH</sequence>
<accession>B8HKH8</accession>
<organism evidence="1">
    <name type="scientific">Cyanothece sp. (strain PCC 7425 / ATCC 29141)</name>
    <dbReference type="NCBI Taxonomy" id="395961"/>
    <lineage>
        <taxon>Bacteria</taxon>
        <taxon>Bacillati</taxon>
        <taxon>Cyanobacteriota</taxon>
        <taxon>Cyanophyceae</taxon>
        <taxon>Gomontiellales</taxon>
        <taxon>Cyanothecaceae</taxon>
        <taxon>Cyanothece</taxon>
    </lineage>
</organism>
<gene>
    <name evidence="1" type="ordered locus">Cyan7425_2823</name>
</gene>
<dbReference type="AlphaFoldDB" id="B8HKH8"/>
<reference evidence="1" key="1">
    <citation type="submission" date="2009-01" db="EMBL/GenBank/DDBJ databases">
        <title>Complete sequence of chromosome Cyanothece sp. PCC 7425.</title>
        <authorList>
            <consortium name="US DOE Joint Genome Institute"/>
            <person name="Lucas S."/>
            <person name="Copeland A."/>
            <person name="Lapidus A."/>
            <person name="Glavina del Rio T."/>
            <person name="Dalin E."/>
            <person name="Tice H."/>
            <person name="Bruce D."/>
            <person name="Goodwin L."/>
            <person name="Pitluck S."/>
            <person name="Sims D."/>
            <person name="Meineke L."/>
            <person name="Brettin T."/>
            <person name="Detter J.C."/>
            <person name="Han C."/>
            <person name="Larimer F."/>
            <person name="Land M."/>
            <person name="Hauser L."/>
            <person name="Kyrpides N."/>
            <person name="Ovchinnikova G."/>
            <person name="Liberton M."/>
            <person name="Stoeckel J."/>
            <person name="Banerjee A."/>
            <person name="Singh A."/>
            <person name="Page L."/>
            <person name="Sato H."/>
            <person name="Zhao L."/>
            <person name="Sherman L."/>
            <person name="Pakrasi H."/>
            <person name="Richardson P."/>
        </authorList>
    </citation>
    <scope>NUCLEOTIDE SEQUENCE</scope>
    <source>
        <strain evidence="1">PCC 7425</strain>
    </source>
</reference>
<evidence type="ECO:0000313" key="1">
    <source>
        <dbReference type="EMBL" id="ACL45169.1"/>
    </source>
</evidence>
<dbReference type="EMBL" id="CP001344">
    <property type="protein sequence ID" value="ACL45169.1"/>
    <property type="molecule type" value="Genomic_DNA"/>
</dbReference>
<proteinExistence type="predicted"/>
<protein>
    <submittedName>
        <fullName evidence="1">Uncharacterized protein</fullName>
    </submittedName>
</protein>
<dbReference type="HOGENOM" id="CLU_1109984_0_0_3"/>
<dbReference type="KEGG" id="cyn:Cyan7425_2823"/>